<protein>
    <recommendedName>
        <fullName evidence="3">DNA-binding protein</fullName>
    </recommendedName>
</protein>
<proteinExistence type="predicted"/>
<keyword evidence="2" id="KW-1185">Reference proteome</keyword>
<comment type="caution">
    <text evidence="1">The sequence shown here is derived from an EMBL/GenBank/DDBJ whole genome shotgun (WGS) entry which is preliminary data.</text>
</comment>
<evidence type="ECO:0008006" key="3">
    <source>
        <dbReference type="Google" id="ProtNLM"/>
    </source>
</evidence>
<dbReference type="Proteomes" id="UP000562124">
    <property type="component" value="Unassembled WGS sequence"/>
</dbReference>
<gene>
    <name evidence="1" type="ORF">HIR71_08330</name>
</gene>
<sequence>MRAMTTADVRARADAARKFNEVAHLADDEDGGYSQVVASLAVLAGIAAADAICGHVLGECSRGQDHRQAVAMVRQVKGADDVAAALGRLLDVKDGAHYGTTALTAKVVTVALRSSATTLERMEQILRQ</sequence>
<accession>A0A7Y0LYJ1</accession>
<dbReference type="RefSeq" id="WP_169324601.1">
    <property type="nucleotide sequence ID" value="NZ_JABCJJ010000010.1"/>
</dbReference>
<name>A0A7Y0LYJ1_CELFI</name>
<dbReference type="EMBL" id="JABCJJ010000010">
    <property type="protein sequence ID" value="NMR20224.1"/>
    <property type="molecule type" value="Genomic_DNA"/>
</dbReference>
<reference evidence="1 2" key="1">
    <citation type="submission" date="2020-04" db="EMBL/GenBank/DDBJ databases">
        <title>Sequencing and Assembly of C. fimi.</title>
        <authorList>
            <person name="Ramsey A.R."/>
        </authorList>
    </citation>
    <scope>NUCLEOTIDE SEQUENCE [LARGE SCALE GENOMIC DNA]</scope>
    <source>
        <strain evidence="1 2">SB</strain>
    </source>
</reference>
<dbReference type="AlphaFoldDB" id="A0A7Y0LYJ1"/>
<organism evidence="1 2">
    <name type="scientific">Cellulomonas fimi</name>
    <dbReference type="NCBI Taxonomy" id="1708"/>
    <lineage>
        <taxon>Bacteria</taxon>
        <taxon>Bacillati</taxon>
        <taxon>Actinomycetota</taxon>
        <taxon>Actinomycetes</taxon>
        <taxon>Micrococcales</taxon>
        <taxon>Cellulomonadaceae</taxon>
        <taxon>Cellulomonas</taxon>
    </lineage>
</organism>
<evidence type="ECO:0000313" key="2">
    <source>
        <dbReference type="Proteomes" id="UP000562124"/>
    </source>
</evidence>
<evidence type="ECO:0000313" key="1">
    <source>
        <dbReference type="EMBL" id="NMR20224.1"/>
    </source>
</evidence>